<comment type="similarity">
    <text evidence="4">Belongs to the CDIP1/LITAF family.</text>
</comment>
<organism evidence="9 10">
    <name type="scientific">Drosophila navojoa</name>
    <name type="common">Fruit fly</name>
    <dbReference type="NCBI Taxonomy" id="7232"/>
    <lineage>
        <taxon>Eukaryota</taxon>
        <taxon>Metazoa</taxon>
        <taxon>Ecdysozoa</taxon>
        <taxon>Arthropoda</taxon>
        <taxon>Hexapoda</taxon>
        <taxon>Insecta</taxon>
        <taxon>Pterygota</taxon>
        <taxon>Neoptera</taxon>
        <taxon>Endopterygota</taxon>
        <taxon>Diptera</taxon>
        <taxon>Brachycera</taxon>
        <taxon>Muscomorpha</taxon>
        <taxon>Ephydroidea</taxon>
        <taxon>Drosophilidae</taxon>
        <taxon>Drosophila</taxon>
    </lineage>
</organism>
<dbReference type="OMA" id="NCHLEMM"/>
<dbReference type="InterPro" id="IPR037519">
    <property type="entry name" value="LITAF_fam"/>
</dbReference>
<evidence type="ECO:0000313" key="10">
    <source>
        <dbReference type="Proteomes" id="UP000295192"/>
    </source>
</evidence>
<evidence type="ECO:0000256" key="2">
    <source>
        <dbReference type="ARBA" id="ARBA00004481"/>
    </source>
</evidence>
<dbReference type="GO" id="GO:0008270">
    <property type="term" value="F:zinc ion binding"/>
    <property type="evidence" value="ECO:0007669"/>
    <property type="project" value="TreeGrafter"/>
</dbReference>
<dbReference type="KEGG" id="dnv:108657943"/>
<dbReference type="Proteomes" id="UP000295192">
    <property type="component" value="Unassembled WGS sequence"/>
</dbReference>
<evidence type="ECO:0000256" key="3">
    <source>
        <dbReference type="ARBA" id="ARBA00004630"/>
    </source>
</evidence>
<accession>A0A484B5E6</accession>
<dbReference type="STRING" id="7232.A0A484B5E6"/>
<comment type="subcellular location">
    <subcellularLocation>
        <location evidence="2">Endosome membrane</location>
        <topology evidence="2">Peripheral membrane protein</topology>
    </subcellularLocation>
    <subcellularLocation>
        <location evidence="1">Late endosome membrane</location>
    </subcellularLocation>
    <subcellularLocation>
        <location evidence="3">Lysosome membrane</location>
        <topology evidence="3">Peripheral membrane protein</topology>
        <orientation evidence="3">Cytoplasmic side</orientation>
    </subcellularLocation>
</comment>
<keyword evidence="10" id="KW-1185">Reference proteome</keyword>
<evidence type="ECO:0000256" key="7">
    <source>
        <dbReference type="ARBA" id="ARBA00023136"/>
    </source>
</evidence>
<dbReference type="Pfam" id="PF10601">
    <property type="entry name" value="zf-LITAF-like"/>
    <property type="match status" value="1"/>
</dbReference>
<dbReference type="PROSITE" id="PS51837">
    <property type="entry name" value="LITAF"/>
    <property type="match status" value="1"/>
</dbReference>
<evidence type="ECO:0000313" key="9">
    <source>
        <dbReference type="EMBL" id="TDG43045.1"/>
    </source>
</evidence>
<evidence type="ECO:0000256" key="6">
    <source>
        <dbReference type="ARBA" id="ARBA00022833"/>
    </source>
</evidence>
<dbReference type="PANTHER" id="PTHR23292">
    <property type="entry name" value="LIPOPOLYSACCHARIDE-INDUCED TUMOR NECROSIS FACTOR-ALPHA FACTOR"/>
    <property type="match status" value="1"/>
</dbReference>
<keyword evidence="6" id="KW-0862">Zinc</keyword>
<dbReference type="OrthoDB" id="5599753at2759"/>
<proteinExistence type="inferred from homology"/>
<protein>
    <recommendedName>
        <fullName evidence="8">LITAF domain-containing protein</fullName>
    </recommendedName>
</protein>
<dbReference type="AlphaFoldDB" id="A0A484B5E6"/>
<evidence type="ECO:0000259" key="8">
    <source>
        <dbReference type="PROSITE" id="PS51837"/>
    </source>
</evidence>
<evidence type="ECO:0000256" key="5">
    <source>
        <dbReference type="ARBA" id="ARBA00022723"/>
    </source>
</evidence>
<dbReference type="SMART" id="SM00714">
    <property type="entry name" value="LITAF"/>
    <property type="match status" value="1"/>
</dbReference>
<dbReference type="InterPro" id="IPR006629">
    <property type="entry name" value="LITAF"/>
</dbReference>
<keyword evidence="7" id="KW-0472">Membrane</keyword>
<sequence length="76" mass="8660">MSAIGRVSTRMVCPNCHLDMMTRIVSKATARTHMIALLMCLTFLWPCALCVYCTDFSRNVDHYCSFCNAFIGTYDH</sequence>
<dbReference type="GO" id="GO:0031902">
    <property type="term" value="C:late endosome membrane"/>
    <property type="evidence" value="ECO:0007669"/>
    <property type="project" value="UniProtKB-SubCell"/>
</dbReference>
<gene>
    <name evidence="9" type="ORF">AWZ03_010567</name>
</gene>
<name>A0A484B5E6_DRONA</name>
<feature type="domain" description="LITAF" evidence="8">
    <location>
        <begin position="1"/>
        <end position="76"/>
    </location>
</feature>
<dbReference type="GO" id="GO:0005765">
    <property type="term" value="C:lysosomal membrane"/>
    <property type="evidence" value="ECO:0007669"/>
    <property type="project" value="UniProtKB-SubCell"/>
</dbReference>
<reference evidence="9 10" key="1">
    <citation type="journal article" date="2019" name="J. Hered.">
        <title>An Improved Genome Assembly for Drosophila navojoa, the Basal Species in the mojavensis Cluster.</title>
        <authorList>
            <person name="Vanderlinde T."/>
            <person name="Dupim E.G."/>
            <person name="Nazario-Yepiz N.O."/>
            <person name="Carvalho A.B."/>
        </authorList>
    </citation>
    <scope>NUCLEOTIDE SEQUENCE [LARGE SCALE GENOMIC DNA]</scope>
    <source>
        <strain evidence="9">Navoj_Jal97</strain>
        <tissue evidence="9">Whole organism</tissue>
    </source>
</reference>
<dbReference type="EMBL" id="LSRL02000182">
    <property type="protein sequence ID" value="TDG43045.1"/>
    <property type="molecule type" value="Genomic_DNA"/>
</dbReference>
<evidence type="ECO:0000256" key="4">
    <source>
        <dbReference type="ARBA" id="ARBA00005975"/>
    </source>
</evidence>
<keyword evidence="5" id="KW-0479">Metal-binding</keyword>
<comment type="caution">
    <text evidence="9">The sequence shown here is derived from an EMBL/GenBank/DDBJ whole genome shotgun (WGS) entry which is preliminary data.</text>
</comment>
<dbReference type="PANTHER" id="PTHR23292:SF14">
    <property type="entry name" value="FI16615P1-RELATED"/>
    <property type="match status" value="1"/>
</dbReference>
<evidence type="ECO:0000256" key="1">
    <source>
        <dbReference type="ARBA" id="ARBA00004414"/>
    </source>
</evidence>